<comment type="caution">
    <text evidence="1">The sequence shown here is derived from an EMBL/GenBank/DDBJ whole genome shotgun (WGS) entry which is preliminary data.</text>
</comment>
<gene>
    <name evidence="1" type="ORF">H2O73_21810</name>
</gene>
<feature type="non-terminal residue" evidence="1">
    <location>
        <position position="1"/>
    </location>
</feature>
<dbReference type="AlphaFoldDB" id="A0A7W2FVH2"/>
<reference evidence="1 2" key="1">
    <citation type="submission" date="2020-07" db="EMBL/GenBank/DDBJ databases">
        <title>Vibrio marinisediminis sp. nov., isolated from marine sediment.</title>
        <authorList>
            <person name="Ji X."/>
        </authorList>
    </citation>
    <scope>NUCLEOTIDE SEQUENCE [LARGE SCALE GENOMIC DNA]</scope>
    <source>
        <strain evidence="1 2">404</strain>
    </source>
</reference>
<proteinExistence type="predicted"/>
<protein>
    <submittedName>
        <fullName evidence="1">Uncharacterized protein</fullName>
    </submittedName>
</protein>
<keyword evidence="2" id="KW-1185">Reference proteome</keyword>
<name>A0A7W2FVH2_9VIBR</name>
<sequence length="72" mass="8137">DRATANYDWGFDAKNLDTQIDDMSWLIAGEQYIIQGINEINQTTILPISIKTRDEGLNSITIDALVNFPDHL</sequence>
<feature type="non-terminal residue" evidence="1">
    <location>
        <position position="72"/>
    </location>
</feature>
<dbReference type="EMBL" id="JACFYF010000477">
    <property type="protein sequence ID" value="MBA5764987.1"/>
    <property type="molecule type" value="Genomic_DNA"/>
</dbReference>
<dbReference type="Proteomes" id="UP000571701">
    <property type="component" value="Unassembled WGS sequence"/>
</dbReference>
<evidence type="ECO:0000313" key="2">
    <source>
        <dbReference type="Proteomes" id="UP000571701"/>
    </source>
</evidence>
<accession>A0A7W2FVH2</accession>
<organism evidence="1 2">
    <name type="scientific">Vibrio marinisediminis</name>
    <dbReference type="NCBI Taxonomy" id="2758441"/>
    <lineage>
        <taxon>Bacteria</taxon>
        <taxon>Pseudomonadati</taxon>
        <taxon>Pseudomonadota</taxon>
        <taxon>Gammaproteobacteria</taxon>
        <taxon>Vibrionales</taxon>
        <taxon>Vibrionaceae</taxon>
        <taxon>Vibrio</taxon>
    </lineage>
</organism>
<evidence type="ECO:0000313" key="1">
    <source>
        <dbReference type="EMBL" id="MBA5764987.1"/>
    </source>
</evidence>